<dbReference type="STRING" id="98403.A0A151GHV6"/>
<feature type="compositionally biased region" description="Basic and acidic residues" evidence="3">
    <location>
        <begin position="791"/>
        <end position="804"/>
    </location>
</feature>
<dbReference type="GO" id="GO:0015630">
    <property type="term" value="C:microtubule cytoskeleton"/>
    <property type="evidence" value="ECO:0007669"/>
    <property type="project" value="TreeGrafter"/>
</dbReference>
<dbReference type="InterPro" id="IPR001452">
    <property type="entry name" value="SH3_domain"/>
</dbReference>
<dbReference type="SUPFAM" id="SSF50044">
    <property type="entry name" value="SH3-domain"/>
    <property type="match status" value="1"/>
</dbReference>
<feature type="compositionally biased region" description="Polar residues" evidence="3">
    <location>
        <begin position="828"/>
        <end position="851"/>
    </location>
</feature>
<dbReference type="GeneID" id="63716294"/>
<feature type="compositionally biased region" description="Basic and acidic residues" evidence="3">
    <location>
        <begin position="502"/>
        <end position="521"/>
    </location>
</feature>
<keyword evidence="1 2" id="KW-0728">SH3 domain</keyword>
<dbReference type="GO" id="GO:0030950">
    <property type="term" value="P:establishment or maintenance of actin cytoskeleton polarity"/>
    <property type="evidence" value="ECO:0007669"/>
    <property type="project" value="TreeGrafter"/>
</dbReference>
<feature type="domain" description="SH3" evidence="4">
    <location>
        <begin position="312"/>
        <end position="373"/>
    </location>
</feature>
<reference evidence="5 6" key="1">
    <citation type="journal article" date="2016" name="Sci. Rep.">
        <title>Insights into Adaptations to a Near-Obligate Nematode Endoparasitic Lifestyle from the Finished Genome of Drechmeria coniospora.</title>
        <authorList>
            <person name="Zhang L."/>
            <person name="Zhou Z."/>
            <person name="Guo Q."/>
            <person name="Fokkens L."/>
            <person name="Miskei M."/>
            <person name="Pocsi I."/>
            <person name="Zhang W."/>
            <person name="Chen M."/>
            <person name="Wang L."/>
            <person name="Sun Y."/>
            <person name="Donzelli B.G."/>
            <person name="Gibson D.M."/>
            <person name="Nelson D.R."/>
            <person name="Luo J.G."/>
            <person name="Rep M."/>
            <person name="Liu H."/>
            <person name="Yang S."/>
            <person name="Wang J."/>
            <person name="Krasnoff S.B."/>
            <person name="Xu Y."/>
            <person name="Molnar I."/>
            <person name="Lin M."/>
        </authorList>
    </citation>
    <scope>NUCLEOTIDE SEQUENCE [LARGE SCALE GENOMIC DNA]</scope>
    <source>
        <strain evidence="5 6">ARSEF 6962</strain>
    </source>
</reference>
<dbReference type="SMART" id="SM00326">
    <property type="entry name" value="SH3"/>
    <property type="match status" value="1"/>
</dbReference>
<dbReference type="InterPro" id="IPR053039">
    <property type="entry name" value="Polarity_Bud-Selection_Reg"/>
</dbReference>
<keyword evidence="6" id="KW-1185">Reference proteome</keyword>
<dbReference type="InterPro" id="IPR036028">
    <property type="entry name" value="SH3-like_dom_sf"/>
</dbReference>
<gene>
    <name evidence="5" type="ORF">DCS_03651</name>
</gene>
<feature type="compositionally biased region" description="Basic and acidic residues" evidence="3">
    <location>
        <begin position="727"/>
        <end position="760"/>
    </location>
</feature>
<organism evidence="5 6">
    <name type="scientific">Drechmeria coniospora</name>
    <name type="common">Nematophagous fungus</name>
    <name type="synonym">Meria coniospora</name>
    <dbReference type="NCBI Taxonomy" id="98403"/>
    <lineage>
        <taxon>Eukaryota</taxon>
        <taxon>Fungi</taxon>
        <taxon>Dikarya</taxon>
        <taxon>Ascomycota</taxon>
        <taxon>Pezizomycotina</taxon>
        <taxon>Sordariomycetes</taxon>
        <taxon>Hypocreomycetidae</taxon>
        <taxon>Hypocreales</taxon>
        <taxon>Ophiocordycipitaceae</taxon>
        <taxon>Drechmeria</taxon>
    </lineage>
</organism>
<evidence type="ECO:0000313" key="5">
    <source>
        <dbReference type="EMBL" id="KYK56649.1"/>
    </source>
</evidence>
<evidence type="ECO:0000259" key="4">
    <source>
        <dbReference type="PROSITE" id="PS50002"/>
    </source>
</evidence>
<evidence type="ECO:0000256" key="2">
    <source>
        <dbReference type="PROSITE-ProRule" id="PRU00192"/>
    </source>
</evidence>
<feature type="compositionally biased region" description="Basic and acidic residues" evidence="3">
    <location>
        <begin position="565"/>
        <end position="603"/>
    </location>
</feature>
<comment type="caution">
    <text evidence="5">The sequence shown here is derived from an EMBL/GenBank/DDBJ whole genome shotgun (WGS) entry which is preliminary data.</text>
</comment>
<sequence length="959" mass="104933">MTRPAIIRADTIDLQDHTAPSAKDHHHPPKPASGASAVAHVAPHQAETLREIAHETAEEEARSPPITWTYPRGVGTGDDLLPHRDGSDHSSSPDPTVDSEMQHEHHEQQEDDDLALGQNGGTSSSDEGDLDGDGDGDGDLDDDMMDKISSSPSIEDGQVCTSISSVWQPPSGNAVVVVFFLVVRVPARAPTMAAVGACALNGWCTRPPATFVECQKRGLAVGSNRNPAQRSRRPQQLAENSSGPAQRLELEPDGLFHYIAHAGQDPDDPLFPVPYQPPSEDEDDGSECSLPDDPRCIEPGSVLSCLPGPGDIDFEFVYALHTFVATVEGQANATKGDTMVLLDDSNSYWWLVRVVKDSSIGYLPAEHIETPTERLARLNKHRNIDLSATMLGDQAPKQKNTNTFKGIRRRRKTVAFSEPTYVDYSDFEYSTDEEDIEELFGPSGTSQQQNDTQKPEQERDQQAAAEDEITEASPTVEPSKTWPSTEDTVRESAKQDPTLGEEEARGRGSDEMSDRKPDGVSRSRNGTVRNTDSFYKDESVETRKISLTPNLLRDDNTSRGSSESSTRELKTKASLDKLDKELVSDRDKKRIKDKEKKDKEKKPNAIRSFFSRKDKRKMSEDDDDSFGKRSMDSMAERRESDDRGTDEQTALDKPSGSAPRSPSKLQKPAPPGHSPAGAVVQKSVELSTYLAEGRTNDVSNVPPASMRIVDPGTMETQEVPSSQHQQPNRERASSTSHREEKSSPSKDKFSRKDSIPDAKSQKVIKSKTHREVDAGDGADADEAVHGNLRQADPDALLKKDRETSTRAPLPAAHQHSGQAKSATAGDIATTQESHQNAPRGTLRQPVNTSPAGRSDPPGLVVDTSSPEGHSPEASPSPDQARMVGGRQRHGSVASRESTWDDTKLRAFFDEPDHIRDLLAVVYDKTDDDDEPASSDHPIVSGLFREQNAKLAEITTVRLL</sequence>
<feature type="compositionally biased region" description="Polar residues" evidence="3">
    <location>
        <begin position="714"/>
        <end position="726"/>
    </location>
</feature>
<feature type="region of interest" description="Disordered" evidence="3">
    <location>
        <begin position="1"/>
        <end position="156"/>
    </location>
</feature>
<feature type="compositionally biased region" description="Basic and acidic residues" evidence="3">
    <location>
        <begin position="534"/>
        <end position="544"/>
    </location>
</feature>
<feature type="compositionally biased region" description="Basic and acidic residues" evidence="3">
    <location>
        <begin position="625"/>
        <end position="646"/>
    </location>
</feature>
<dbReference type="PANTHER" id="PTHR47775">
    <property type="entry name" value="BUD SITE SELECTION PROTEIN 14"/>
    <property type="match status" value="1"/>
</dbReference>
<dbReference type="Gene3D" id="2.30.30.40">
    <property type="entry name" value="SH3 Domains"/>
    <property type="match status" value="1"/>
</dbReference>
<feature type="compositionally biased region" description="Polar residues" evidence="3">
    <location>
        <begin position="443"/>
        <end position="452"/>
    </location>
</feature>
<accession>A0A151GHV6</accession>
<dbReference type="Proteomes" id="UP000076580">
    <property type="component" value="Chromosome 02"/>
</dbReference>
<feature type="compositionally biased region" description="Polar residues" evidence="3">
    <location>
        <begin position="522"/>
        <end position="533"/>
    </location>
</feature>
<proteinExistence type="predicted"/>
<name>A0A151GHV6_DRECN</name>
<feature type="compositionally biased region" description="Acidic residues" evidence="3">
    <location>
        <begin position="126"/>
        <end position="144"/>
    </location>
</feature>
<feature type="region of interest" description="Disordered" evidence="3">
    <location>
        <begin position="265"/>
        <end position="289"/>
    </location>
</feature>
<feature type="region of interest" description="Disordered" evidence="3">
    <location>
        <begin position="222"/>
        <end position="246"/>
    </location>
</feature>
<dbReference type="GO" id="GO:0008104">
    <property type="term" value="P:intracellular protein localization"/>
    <property type="evidence" value="ECO:0007669"/>
    <property type="project" value="TreeGrafter"/>
</dbReference>
<dbReference type="InParanoid" id="A0A151GHV6"/>
<dbReference type="EMBL" id="LAYC01000002">
    <property type="protein sequence ID" value="KYK56649.1"/>
    <property type="molecule type" value="Genomic_DNA"/>
</dbReference>
<evidence type="ECO:0000256" key="3">
    <source>
        <dbReference type="SAM" id="MobiDB-lite"/>
    </source>
</evidence>
<feature type="compositionally biased region" description="Basic and acidic residues" evidence="3">
    <location>
        <begin position="47"/>
        <end position="62"/>
    </location>
</feature>
<feature type="region of interest" description="Disordered" evidence="3">
    <location>
        <begin position="439"/>
        <end position="901"/>
    </location>
</feature>
<feature type="compositionally biased region" description="Polar residues" evidence="3">
    <location>
        <begin position="472"/>
        <end position="486"/>
    </location>
</feature>
<dbReference type="AlphaFoldDB" id="A0A151GHV6"/>
<evidence type="ECO:0000313" key="6">
    <source>
        <dbReference type="Proteomes" id="UP000076580"/>
    </source>
</evidence>
<dbReference type="FunFam" id="2.30.30.40:FF:000035">
    <property type="entry name" value="SH3 domain containing protein"/>
    <property type="match status" value="1"/>
</dbReference>
<dbReference type="RefSeq" id="XP_040656001.1">
    <property type="nucleotide sequence ID" value="XM_040800968.1"/>
</dbReference>
<dbReference type="GO" id="GO:0051286">
    <property type="term" value="C:cell tip"/>
    <property type="evidence" value="ECO:0007669"/>
    <property type="project" value="TreeGrafter"/>
</dbReference>
<dbReference type="PROSITE" id="PS50002">
    <property type="entry name" value="SH3"/>
    <property type="match status" value="1"/>
</dbReference>
<protein>
    <submittedName>
        <fullName evidence="5">SH3 domain containing protein</fullName>
    </submittedName>
</protein>
<evidence type="ECO:0000256" key="1">
    <source>
        <dbReference type="ARBA" id="ARBA00022443"/>
    </source>
</evidence>
<dbReference type="PANTHER" id="PTHR47775:SF1">
    <property type="entry name" value="BUD SITE SELECTION PROTEIN 14"/>
    <property type="match status" value="1"/>
</dbReference>